<dbReference type="AlphaFoldDB" id="A0A167QK66"/>
<dbReference type="STRING" id="763407.A0A167QK66"/>
<dbReference type="VEuPathDB" id="FungiDB:PHYBLDRAFT_75685"/>
<evidence type="ECO:0000313" key="1">
    <source>
        <dbReference type="EMBL" id="OAD79824.1"/>
    </source>
</evidence>
<evidence type="ECO:0000313" key="2">
    <source>
        <dbReference type="Proteomes" id="UP000077315"/>
    </source>
</evidence>
<dbReference type="InterPro" id="IPR034444">
    <property type="entry name" value="Nuo17.8"/>
</dbReference>
<dbReference type="PANTHER" id="PTHR42100:SF1">
    <property type="entry name" value="OXIDOREDUCTASE 178 KDA SUBUNIT, PUTATIVE (AFU_ORTHOLOGUE AFUA_8G04320)-RELATED"/>
    <property type="match status" value="1"/>
</dbReference>
<sequence>MASRFASKTSLLKSSPVSQILKRSYASEHGSAKHATESFPEERFSSNVWRNSLLTIIAGVVFYRVSEHVTGQGEEKHPFTKWIEYRMTPSTEMDRINTENLEAAEKLAEYRLVYQDAQRAPIYRMRYPESFERASARGLTAGSHADLTDLKIRSD</sequence>
<protein>
    <submittedName>
        <fullName evidence="1">Uncharacterized protein</fullName>
    </submittedName>
</protein>
<accession>A0A167QK66</accession>
<reference evidence="2" key="1">
    <citation type="submission" date="2015-06" db="EMBL/GenBank/DDBJ databases">
        <title>Expansion of signal transduction pathways in fungi by whole-genome duplication.</title>
        <authorList>
            <consortium name="DOE Joint Genome Institute"/>
            <person name="Corrochano L.M."/>
            <person name="Kuo A."/>
            <person name="Marcet-Houben M."/>
            <person name="Polaino S."/>
            <person name="Salamov A."/>
            <person name="Villalobos J.M."/>
            <person name="Alvarez M.I."/>
            <person name="Avalos J."/>
            <person name="Benito E.P."/>
            <person name="Benoit I."/>
            <person name="Burger G."/>
            <person name="Camino L.P."/>
            <person name="Canovas D."/>
            <person name="Cerda-Olmedo E."/>
            <person name="Cheng J.-F."/>
            <person name="Dominguez A."/>
            <person name="Elias M."/>
            <person name="Eslava A.P."/>
            <person name="Glaser F."/>
            <person name="Grimwood J."/>
            <person name="Gutierrez G."/>
            <person name="Heitman J."/>
            <person name="Henrissat B."/>
            <person name="Iturriaga E.A."/>
            <person name="Lang B.F."/>
            <person name="Lavin J.L."/>
            <person name="Lee S."/>
            <person name="Li W."/>
            <person name="Lindquist E."/>
            <person name="Lopez-Garcia S."/>
            <person name="Luque E.M."/>
            <person name="Marcos A.T."/>
            <person name="Martin J."/>
            <person name="McCluskey K."/>
            <person name="Medina H.R."/>
            <person name="Miralles-Duran A."/>
            <person name="Miyazaki A."/>
            <person name="Munoz-Torres E."/>
            <person name="Oguiza J.A."/>
            <person name="Ohm R."/>
            <person name="Olmedo M."/>
            <person name="Orejas M."/>
            <person name="Ortiz-Castellanos L."/>
            <person name="Pisabarro A.G."/>
            <person name="Rodriguez-Romero J."/>
            <person name="Ruiz-Herrera J."/>
            <person name="Ruiz-Vazquez R."/>
            <person name="Sanz C."/>
            <person name="Schackwitz W."/>
            <person name="Schmutz J."/>
            <person name="Shahriari M."/>
            <person name="Shelest E."/>
            <person name="Silva-Franco F."/>
            <person name="Soanes D."/>
            <person name="Syed K."/>
            <person name="Tagua V.G."/>
            <person name="Talbot N.J."/>
            <person name="Thon M."/>
            <person name="De vries R.P."/>
            <person name="Wiebenga A."/>
            <person name="Yadav J.S."/>
            <person name="Braun E.L."/>
            <person name="Baker S."/>
            <person name="Garre V."/>
            <person name="Horwitz B."/>
            <person name="Torres-Martinez S."/>
            <person name="Idnurm A."/>
            <person name="Herrera-Estrella A."/>
            <person name="Gabaldon T."/>
            <person name="Grigoriev I.V."/>
        </authorList>
    </citation>
    <scope>NUCLEOTIDE SEQUENCE [LARGE SCALE GENOMIC DNA]</scope>
    <source>
        <strain evidence="2">NRRL 1555(-)</strain>
    </source>
</reference>
<dbReference type="PANTHER" id="PTHR42100">
    <property type="entry name" value="OXIDOREDUCTASE 178 KDA SUBUNIT, PUTATIVE (AFU_ORTHOLOGUE AFUA_8G04320)-RELATED"/>
    <property type="match status" value="1"/>
</dbReference>
<dbReference type="RefSeq" id="XP_018297864.1">
    <property type="nucleotide sequence ID" value="XM_018443088.1"/>
</dbReference>
<dbReference type="GO" id="GO:0005739">
    <property type="term" value="C:mitochondrion"/>
    <property type="evidence" value="ECO:0007669"/>
    <property type="project" value="InterPro"/>
</dbReference>
<proteinExistence type="predicted"/>
<dbReference type="EMBL" id="KV440972">
    <property type="protein sequence ID" value="OAD79824.1"/>
    <property type="molecule type" value="Genomic_DNA"/>
</dbReference>
<gene>
    <name evidence="1" type="ORF">PHYBLDRAFT_75685</name>
</gene>
<keyword evidence="2" id="KW-1185">Reference proteome</keyword>
<dbReference type="OrthoDB" id="2120038at2759"/>
<organism evidence="1 2">
    <name type="scientific">Phycomyces blakesleeanus (strain ATCC 8743b / DSM 1359 / FGSC 10004 / NBRC 33097 / NRRL 1555)</name>
    <dbReference type="NCBI Taxonomy" id="763407"/>
    <lineage>
        <taxon>Eukaryota</taxon>
        <taxon>Fungi</taxon>
        <taxon>Fungi incertae sedis</taxon>
        <taxon>Mucoromycota</taxon>
        <taxon>Mucoromycotina</taxon>
        <taxon>Mucoromycetes</taxon>
        <taxon>Mucorales</taxon>
        <taxon>Phycomycetaceae</taxon>
        <taxon>Phycomyces</taxon>
    </lineage>
</organism>
<dbReference type="InParanoid" id="A0A167QK66"/>
<feature type="non-terminal residue" evidence="1">
    <location>
        <position position="1"/>
    </location>
</feature>
<name>A0A167QK66_PHYB8</name>
<dbReference type="Proteomes" id="UP000077315">
    <property type="component" value="Unassembled WGS sequence"/>
</dbReference>
<dbReference type="GeneID" id="29003994"/>